<dbReference type="Proteomes" id="UP001151760">
    <property type="component" value="Unassembled WGS sequence"/>
</dbReference>
<proteinExistence type="predicted"/>
<keyword evidence="1" id="KW-1133">Transmembrane helix</keyword>
<keyword evidence="3" id="KW-1185">Reference proteome</keyword>
<dbReference type="EMBL" id="BQNB010020997">
    <property type="protein sequence ID" value="GJU01796.1"/>
    <property type="molecule type" value="Genomic_DNA"/>
</dbReference>
<protein>
    <submittedName>
        <fullName evidence="2">Uncharacterized protein</fullName>
    </submittedName>
</protein>
<keyword evidence="1" id="KW-0812">Transmembrane</keyword>
<evidence type="ECO:0000256" key="1">
    <source>
        <dbReference type="SAM" id="Phobius"/>
    </source>
</evidence>
<name>A0ABQ5INK9_9ASTR</name>
<reference evidence="2" key="2">
    <citation type="submission" date="2022-01" db="EMBL/GenBank/DDBJ databases">
        <authorList>
            <person name="Yamashiro T."/>
            <person name="Shiraishi A."/>
            <person name="Satake H."/>
            <person name="Nakayama K."/>
        </authorList>
    </citation>
    <scope>NUCLEOTIDE SEQUENCE</scope>
</reference>
<accession>A0ABQ5INK9</accession>
<evidence type="ECO:0000313" key="3">
    <source>
        <dbReference type="Proteomes" id="UP001151760"/>
    </source>
</evidence>
<sequence>MQPLHLTHKGSEFALSLECCTFTVPLGCDPLALVDGFTPVEDNICLLETKFDEEAVFVFVFPEEVTVLVNITLLSLFFGVTATNFSLNVVA</sequence>
<reference evidence="2" key="1">
    <citation type="journal article" date="2022" name="Int. J. Mol. Sci.">
        <title>Draft Genome of Tanacetum Coccineum: Genomic Comparison of Closely Related Tanacetum-Family Plants.</title>
        <authorList>
            <person name="Yamashiro T."/>
            <person name="Shiraishi A."/>
            <person name="Nakayama K."/>
            <person name="Satake H."/>
        </authorList>
    </citation>
    <scope>NUCLEOTIDE SEQUENCE</scope>
</reference>
<keyword evidence="1" id="KW-0472">Membrane</keyword>
<comment type="caution">
    <text evidence="2">The sequence shown here is derived from an EMBL/GenBank/DDBJ whole genome shotgun (WGS) entry which is preliminary data.</text>
</comment>
<gene>
    <name evidence="2" type="ORF">Tco_1112134</name>
</gene>
<organism evidence="2 3">
    <name type="scientific">Tanacetum coccineum</name>
    <dbReference type="NCBI Taxonomy" id="301880"/>
    <lineage>
        <taxon>Eukaryota</taxon>
        <taxon>Viridiplantae</taxon>
        <taxon>Streptophyta</taxon>
        <taxon>Embryophyta</taxon>
        <taxon>Tracheophyta</taxon>
        <taxon>Spermatophyta</taxon>
        <taxon>Magnoliopsida</taxon>
        <taxon>eudicotyledons</taxon>
        <taxon>Gunneridae</taxon>
        <taxon>Pentapetalae</taxon>
        <taxon>asterids</taxon>
        <taxon>campanulids</taxon>
        <taxon>Asterales</taxon>
        <taxon>Asteraceae</taxon>
        <taxon>Asteroideae</taxon>
        <taxon>Anthemideae</taxon>
        <taxon>Anthemidinae</taxon>
        <taxon>Tanacetum</taxon>
    </lineage>
</organism>
<evidence type="ECO:0000313" key="2">
    <source>
        <dbReference type="EMBL" id="GJU01796.1"/>
    </source>
</evidence>
<feature type="transmembrane region" description="Helical" evidence="1">
    <location>
        <begin position="67"/>
        <end position="90"/>
    </location>
</feature>